<feature type="domain" description="AMP-dependent synthetase/ligase" evidence="1">
    <location>
        <begin position="446"/>
        <end position="809"/>
    </location>
</feature>
<accession>A0A2D0N3Q3</accession>
<name>A0A2D0N3Q3_FLAN2</name>
<dbReference type="Pfam" id="PF00501">
    <property type="entry name" value="AMP-binding"/>
    <property type="match status" value="1"/>
</dbReference>
<dbReference type="Gene3D" id="3.30.300.30">
    <property type="match status" value="1"/>
</dbReference>
<dbReference type="InterPro" id="IPR020845">
    <property type="entry name" value="AMP-binding_CS"/>
</dbReference>
<evidence type="ECO:0000259" key="2">
    <source>
        <dbReference type="Pfam" id="PF13193"/>
    </source>
</evidence>
<gene>
    <name evidence="3" type="ORF">CRP01_29080</name>
</gene>
<dbReference type="InterPro" id="IPR000873">
    <property type="entry name" value="AMP-dep_synth/lig_dom"/>
</dbReference>
<dbReference type="OrthoDB" id="9778383at2"/>
<keyword evidence="4" id="KW-1185">Reference proteome</keyword>
<dbReference type="AlphaFoldDB" id="A0A2D0N3Q3"/>
<evidence type="ECO:0000313" key="4">
    <source>
        <dbReference type="Proteomes" id="UP000223913"/>
    </source>
</evidence>
<dbReference type="InterPro" id="IPR042099">
    <property type="entry name" value="ANL_N_sf"/>
</dbReference>
<organism evidence="3 4">
    <name type="scientific">Flavilitoribacter nigricans (strain ATCC 23147 / DSM 23189 / NBRC 102662 / NCIMB 1420 / SS-2)</name>
    <name type="common">Lewinella nigricans</name>
    <dbReference type="NCBI Taxonomy" id="1122177"/>
    <lineage>
        <taxon>Bacteria</taxon>
        <taxon>Pseudomonadati</taxon>
        <taxon>Bacteroidota</taxon>
        <taxon>Saprospiria</taxon>
        <taxon>Saprospirales</taxon>
        <taxon>Lewinellaceae</taxon>
        <taxon>Flavilitoribacter</taxon>
    </lineage>
</organism>
<dbReference type="PROSITE" id="PS00455">
    <property type="entry name" value="AMP_BINDING"/>
    <property type="match status" value="1"/>
</dbReference>
<feature type="domain" description="AMP-binding enzyme C-terminal" evidence="2">
    <location>
        <begin position="860"/>
        <end position="937"/>
    </location>
</feature>
<comment type="caution">
    <text evidence="3">The sequence shown here is derived from an EMBL/GenBank/DDBJ whole genome shotgun (WGS) entry which is preliminary data.</text>
</comment>
<sequence length="945" mass="107027">MIYNLPHTRQFDENTAVCYNSDFTVAVPVVKNVCYFNEADFFSEKLLRQKCEDLLRASAGFEQEYENFVRQKARRPSYDIYACFQSFNEACKAFFPFIKLLQKKLPAGATILNLWDRTGWLGALLQGFFPEQRVITLWEGDKDVLGYKGFHFWYQDEVARREMEVGFANLNKPLPFEDDSVALVFGLDTFHRFDQSLLLQELLRITPENGAILFPHVHLSNSEPEPFFERGCRQLHGLDYDAFFGQLFENTGRQGFVFPEPEMFALNELYEQQPHPIVSQPNSHHYNAMLAILPQSWAESEQLEAYRFADLQDPESCHILVNPLLHIDYSRQLVRIDRAKYSDRVGYLLDRHPIYLEKLSRAEDYRLSGVAAKALYLAGQLYTVQEIAAELELPVADLLPILQDMQERDIVQLVPVTKDQMRLQQYITTQEYVLPESQLTLTVLWQRSVARYGDELFLISEWDESEFTYADCQEIIRQIRLKFAAEGLQRGDRLALITINNFEAVLTVLAAVQSGLVVVPLEYKLVPATVAHILEEVRPRLTFIDEHVAGVFGDLLTDQRVVQFDGEHEPEAFELFSDWLADQEEDTAFPSVEVSPGDLAVILYTSGSTGIPKGVMLSHAQLVRSSRLVTESFHWQTKDRFFAVGELDAMSGLRNACFAPLEVGAAVVIPTVMSKSNMFGLCESIAQHQATILGTTPALLNQMVQFERRVRADLTSLRQVICTGSALSVELKQAFHEAFGIAILNYYGLTETTGICITEKEGAADLNSSTIGRACDCIAQVVDESGEIVVPGAEGELRIFSRNIMQGYYQREELTRSVIRKGWFYTGDIATIDAAGNVQLKGRKREIIKTADGLLVYTSEVEQILERYPSVQEAAVVPVIEAEKEKMLSFIVLTEAVTDQEPIRIALKKFITEKIGDRNVPVEIHFTDALPRNANGKVLKTALTI</sequence>
<evidence type="ECO:0000313" key="3">
    <source>
        <dbReference type="EMBL" id="PHN03134.1"/>
    </source>
</evidence>
<dbReference type="Pfam" id="PF13193">
    <property type="entry name" value="AMP-binding_C"/>
    <property type="match status" value="1"/>
</dbReference>
<dbReference type="InterPro" id="IPR045851">
    <property type="entry name" value="AMP-bd_C_sf"/>
</dbReference>
<reference evidence="3 4" key="1">
    <citation type="submission" date="2017-10" db="EMBL/GenBank/DDBJ databases">
        <title>The draft genome sequence of Lewinella nigricans NBRC 102662.</title>
        <authorList>
            <person name="Wang K."/>
        </authorList>
    </citation>
    <scope>NUCLEOTIDE SEQUENCE [LARGE SCALE GENOMIC DNA]</scope>
    <source>
        <strain evidence="3 4">NBRC 102662</strain>
    </source>
</reference>
<dbReference type="PANTHER" id="PTHR43767:SF1">
    <property type="entry name" value="NONRIBOSOMAL PEPTIDE SYNTHASE PES1 (EUROFUNG)-RELATED"/>
    <property type="match status" value="1"/>
</dbReference>
<dbReference type="Proteomes" id="UP000223913">
    <property type="component" value="Unassembled WGS sequence"/>
</dbReference>
<dbReference type="EMBL" id="PDUD01000034">
    <property type="protein sequence ID" value="PHN03134.1"/>
    <property type="molecule type" value="Genomic_DNA"/>
</dbReference>
<protein>
    <recommendedName>
        <fullName evidence="5">AMP-dependent synthetase/ligase domain-containing protein</fullName>
    </recommendedName>
</protein>
<dbReference type="InterPro" id="IPR050237">
    <property type="entry name" value="ATP-dep_AMP-bd_enzyme"/>
</dbReference>
<evidence type="ECO:0000259" key="1">
    <source>
        <dbReference type="Pfam" id="PF00501"/>
    </source>
</evidence>
<dbReference type="CDD" id="cd04433">
    <property type="entry name" value="AFD_class_I"/>
    <property type="match status" value="1"/>
</dbReference>
<dbReference type="Gene3D" id="3.40.50.12780">
    <property type="entry name" value="N-terminal domain of ligase-like"/>
    <property type="match status" value="1"/>
</dbReference>
<dbReference type="PANTHER" id="PTHR43767">
    <property type="entry name" value="LONG-CHAIN-FATTY-ACID--COA LIGASE"/>
    <property type="match status" value="1"/>
</dbReference>
<dbReference type="InterPro" id="IPR025110">
    <property type="entry name" value="AMP-bd_C"/>
</dbReference>
<evidence type="ECO:0008006" key="5">
    <source>
        <dbReference type="Google" id="ProtNLM"/>
    </source>
</evidence>
<dbReference type="SUPFAM" id="SSF56801">
    <property type="entry name" value="Acetyl-CoA synthetase-like"/>
    <property type="match status" value="1"/>
</dbReference>
<proteinExistence type="predicted"/>
<dbReference type="RefSeq" id="WP_099153574.1">
    <property type="nucleotide sequence ID" value="NZ_PDUD01000034.1"/>
</dbReference>
<dbReference type="GO" id="GO:0016878">
    <property type="term" value="F:acid-thiol ligase activity"/>
    <property type="evidence" value="ECO:0007669"/>
    <property type="project" value="UniProtKB-ARBA"/>
</dbReference>